<reference evidence="2" key="1">
    <citation type="submission" date="2022-11" db="EMBL/GenBank/DDBJ databases">
        <authorList>
            <person name="Petersen C."/>
        </authorList>
    </citation>
    <scope>NUCLEOTIDE SEQUENCE</scope>
    <source>
        <strain evidence="2">IBT 20477</strain>
    </source>
</reference>
<feature type="compositionally biased region" description="Polar residues" evidence="1">
    <location>
        <begin position="36"/>
        <end position="59"/>
    </location>
</feature>
<evidence type="ECO:0000313" key="3">
    <source>
        <dbReference type="Proteomes" id="UP001150942"/>
    </source>
</evidence>
<accession>A0A9W9MKD5</accession>
<evidence type="ECO:0000256" key="1">
    <source>
        <dbReference type="SAM" id="MobiDB-lite"/>
    </source>
</evidence>
<dbReference type="EMBL" id="JAPQKQ010000003">
    <property type="protein sequence ID" value="KAJ5202964.1"/>
    <property type="molecule type" value="Genomic_DNA"/>
</dbReference>
<gene>
    <name evidence="2" type="ORF">N7449_005043</name>
</gene>
<feature type="region of interest" description="Disordered" evidence="1">
    <location>
        <begin position="32"/>
        <end position="65"/>
    </location>
</feature>
<organism evidence="2 3">
    <name type="scientific">Penicillium cf. viridicatum</name>
    <dbReference type="NCBI Taxonomy" id="2972119"/>
    <lineage>
        <taxon>Eukaryota</taxon>
        <taxon>Fungi</taxon>
        <taxon>Dikarya</taxon>
        <taxon>Ascomycota</taxon>
        <taxon>Pezizomycotina</taxon>
        <taxon>Eurotiomycetes</taxon>
        <taxon>Eurotiomycetidae</taxon>
        <taxon>Eurotiales</taxon>
        <taxon>Aspergillaceae</taxon>
        <taxon>Penicillium</taxon>
    </lineage>
</organism>
<keyword evidence="3" id="KW-1185">Reference proteome</keyword>
<proteinExistence type="predicted"/>
<dbReference type="Proteomes" id="UP001150942">
    <property type="component" value="Unassembled WGS sequence"/>
</dbReference>
<dbReference type="OrthoDB" id="10426265at2759"/>
<evidence type="ECO:0000313" key="2">
    <source>
        <dbReference type="EMBL" id="KAJ5202964.1"/>
    </source>
</evidence>
<dbReference type="AlphaFoldDB" id="A0A9W9MKD5"/>
<protein>
    <submittedName>
        <fullName evidence="2">Uncharacterized protein</fullName>
    </submittedName>
</protein>
<comment type="caution">
    <text evidence="2">The sequence shown here is derived from an EMBL/GenBank/DDBJ whole genome shotgun (WGS) entry which is preliminary data.</text>
</comment>
<sequence>MPNYAGQPEIETDVEWEGWEWIEKTVQGLHNEQHRQTNCRQSDILKTQPKQDVSSTPTPQAAGGL</sequence>
<reference evidence="2" key="2">
    <citation type="journal article" date="2023" name="IMA Fungus">
        <title>Comparative genomic study of the Penicillium genus elucidates a diverse pangenome and 15 lateral gene transfer events.</title>
        <authorList>
            <person name="Petersen C."/>
            <person name="Sorensen T."/>
            <person name="Nielsen M.R."/>
            <person name="Sondergaard T.E."/>
            <person name="Sorensen J.L."/>
            <person name="Fitzpatrick D.A."/>
            <person name="Frisvad J.C."/>
            <person name="Nielsen K.L."/>
        </authorList>
    </citation>
    <scope>NUCLEOTIDE SEQUENCE</scope>
    <source>
        <strain evidence="2">IBT 20477</strain>
    </source>
</reference>
<name>A0A9W9MKD5_9EURO</name>